<dbReference type="Proteomes" id="UP000033998">
    <property type="component" value="Unassembled WGS sequence"/>
</dbReference>
<organism evidence="1 2">
    <name type="scientific">Candidatus Nomurabacteria bacterium GW2011_GWD2_39_12</name>
    <dbReference type="NCBI Taxonomy" id="1618759"/>
    <lineage>
        <taxon>Bacteria</taxon>
        <taxon>Candidatus Nomuraibacteriota</taxon>
    </lineage>
</organism>
<proteinExistence type="predicted"/>
<dbReference type="EMBL" id="LBWE01000005">
    <property type="protein sequence ID" value="KKR01838.1"/>
    <property type="molecule type" value="Genomic_DNA"/>
</dbReference>
<evidence type="ECO:0000313" key="1">
    <source>
        <dbReference type="EMBL" id="KKR01838.1"/>
    </source>
</evidence>
<dbReference type="AlphaFoldDB" id="A0A837HYF1"/>
<comment type="caution">
    <text evidence="1">The sequence shown here is derived from an EMBL/GenBank/DDBJ whole genome shotgun (WGS) entry which is preliminary data.</text>
</comment>
<protein>
    <submittedName>
        <fullName evidence="1">Uncharacterized protein</fullName>
    </submittedName>
</protein>
<evidence type="ECO:0000313" key="2">
    <source>
        <dbReference type="Proteomes" id="UP000033998"/>
    </source>
</evidence>
<name>A0A837HYF1_9BACT</name>
<accession>A0A837HYF1</accession>
<reference evidence="1 2" key="1">
    <citation type="journal article" date="2015" name="Nature">
        <title>rRNA introns, odd ribosomes, and small enigmatic genomes across a large radiation of phyla.</title>
        <authorList>
            <person name="Brown C.T."/>
            <person name="Hug L.A."/>
            <person name="Thomas B.C."/>
            <person name="Sharon I."/>
            <person name="Castelle C.J."/>
            <person name="Singh A."/>
            <person name="Wilkins M.J."/>
            <person name="Williams K.H."/>
            <person name="Banfield J.F."/>
        </authorList>
    </citation>
    <scope>NUCLEOTIDE SEQUENCE [LARGE SCALE GENOMIC DNA]</scope>
</reference>
<gene>
    <name evidence="1" type="ORF">UT27_C0005G0038</name>
</gene>
<sequence length="97" mass="11040">MLFNGGNLLGLTKSVVDFVGRHPSGTCEVKSGLFMLSQKALEEFKTIWSEEFGEEISDEFAMKQAVNLLVLFNATYKPIKNEWLKQYDDEKSKKTTI</sequence>